<proteinExistence type="predicted"/>
<sequence length="201" mass="23495">MKNEILQKSKDLFLSLGFKSVTMDDIARELGMSKKTLYSYYNKKERLVADSVLFVFNDICCDIDGICEASTNPIQELYDIKRMVLSKLKGDKSSPIHQLQRYYPKVHDDLKSRHFDHMQECFNKNLKEGIAQGLYIPTINREFVSRIYFVGMQGIKDLEIFPIDKFPVQELYDQYLDYHLRGIVTPAGRKILNQITNKNHD</sequence>
<protein>
    <submittedName>
        <fullName evidence="4">TetR family transcriptional regulator</fullName>
    </submittedName>
</protein>
<accession>A0A1W6MPK3</accession>
<feature type="DNA-binding region" description="H-T-H motif" evidence="2">
    <location>
        <begin position="22"/>
        <end position="41"/>
    </location>
</feature>
<dbReference type="PANTHER" id="PTHR43479:SF11">
    <property type="entry name" value="ACREF_ENVCD OPERON REPRESSOR-RELATED"/>
    <property type="match status" value="1"/>
</dbReference>
<dbReference type="Pfam" id="PF00440">
    <property type="entry name" value="TetR_N"/>
    <property type="match status" value="1"/>
</dbReference>
<dbReference type="GO" id="GO:0003677">
    <property type="term" value="F:DNA binding"/>
    <property type="evidence" value="ECO:0007669"/>
    <property type="project" value="UniProtKB-UniRule"/>
</dbReference>
<feature type="domain" description="HTH tetR-type" evidence="3">
    <location>
        <begin position="1"/>
        <end position="59"/>
    </location>
</feature>
<reference evidence="4 5" key="1">
    <citation type="submission" date="2016-11" db="EMBL/GenBank/DDBJ databases">
        <title>Trade-off between light-utilization and light-protection in marine flavobacteria.</title>
        <authorList>
            <person name="Kumagai Y."/>
        </authorList>
    </citation>
    <scope>NUCLEOTIDE SEQUENCE [LARGE SCALE GENOMIC DNA]</scope>
    <source>
        <strain evidence="4 5">JCM 13191</strain>
    </source>
</reference>
<dbReference type="InterPro" id="IPR050624">
    <property type="entry name" value="HTH-type_Tx_Regulator"/>
</dbReference>
<keyword evidence="5" id="KW-1185">Reference proteome</keyword>
<dbReference type="EMBL" id="CP019344">
    <property type="protein sequence ID" value="ARN79436.1"/>
    <property type="molecule type" value="Genomic_DNA"/>
</dbReference>
<dbReference type="InterPro" id="IPR009057">
    <property type="entry name" value="Homeodomain-like_sf"/>
</dbReference>
<evidence type="ECO:0000259" key="3">
    <source>
        <dbReference type="PROSITE" id="PS50977"/>
    </source>
</evidence>
<dbReference type="InterPro" id="IPR036271">
    <property type="entry name" value="Tet_transcr_reg_TetR-rel_C_sf"/>
</dbReference>
<evidence type="ECO:0000313" key="5">
    <source>
        <dbReference type="Proteomes" id="UP000193431"/>
    </source>
</evidence>
<name>A0A1W6MPK3_9FLAO</name>
<dbReference type="SUPFAM" id="SSF46689">
    <property type="entry name" value="Homeodomain-like"/>
    <property type="match status" value="1"/>
</dbReference>
<dbReference type="PANTHER" id="PTHR43479">
    <property type="entry name" value="ACREF/ENVCD OPERON REPRESSOR-RELATED"/>
    <property type="match status" value="1"/>
</dbReference>
<keyword evidence="1 2" id="KW-0238">DNA-binding</keyword>
<evidence type="ECO:0000256" key="1">
    <source>
        <dbReference type="ARBA" id="ARBA00023125"/>
    </source>
</evidence>
<organism evidence="4 5">
    <name type="scientific">Nonlabens spongiae</name>
    <dbReference type="NCBI Taxonomy" id="331648"/>
    <lineage>
        <taxon>Bacteria</taxon>
        <taxon>Pseudomonadati</taxon>
        <taxon>Bacteroidota</taxon>
        <taxon>Flavobacteriia</taxon>
        <taxon>Flavobacteriales</taxon>
        <taxon>Flavobacteriaceae</taxon>
        <taxon>Nonlabens</taxon>
    </lineage>
</organism>
<gene>
    <name evidence="4" type="ORF">BST97_09465</name>
</gene>
<evidence type="ECO:0000256" key="2">
    <source>
        <dbReference type="PROSITE-ProRule" id="PRU00335"/>
    </source>
</evidence>
<dbReference type="Gene3D" id="1.10.357.10">
    <property type="entry name" value="Tetracycline Repressor, domain 2"/>
    <property type="match status" value="1"/>
</dbReference>
<dbReference type="Gene3D" id="1.10.10.60">
    <property type="entry name" value="Homeodomain-like"/>
    <property type="match status" value="1"/>
</dbReference>
<dbReference type="PRINTS" id="PR00455">
    <property type="entry name" value="HTHTETR"/>
</dbReference>
<dbReference type="PROSITE" id="PS50977">
    <property type="entry name" value="HTH_TETR_2"/>
    <property type="match status" value="1"/>
</dbReference>
<dbReference type="STRING" id="331648.BST97_09465"/>
<dbReference type="Proteomes" id="UP000193431">
    <property type="component" value="Chromosome"/>
</dbReference>
<dbReference type="SUPFAM" id="SSF48498">
    <property type="entry name" value="Tetracyclin repressor-like, C-terminal domain"/>
    <property type="match status" value="1"/>
</dbReference>
<dbReference type="InterPro" id="IPR001647">
    <property type="entry name" value="HTH_TetR"/>
</dbReference>
<dbReference type="AlphaFoldDB" id="A0A1W6MPK3"/>
<evidence type="ECO:0000313" key="4">
    <source>
        <dbReference type="EMBL" id="ARN79436.1"/>
    </source>
</evidence>